<dbReference type="Gene3D" id="3.40.50.10310">
    <property type="entry name" value="Creatininase"/>
    <property type="match status" value="1"/>
</dbReference>
<evidence type="ECO:0000313" key="7">
    <source>
        <dbReference type="EMBL" id="WLQ37580.1"/>
    </source>
</evidence>
<evidence type="ECO:0000256" key="6">
    <source>
        <dbReference type="SAM" id="MobiDB-lite"/>
    </source>
</evidence>
<proteinExistence type="inferred from homology"/>
<feature type="compositionally biased region" description="Polar residues" evidence="6">
    <location>
        <begin position="1"/>
        <end position="10"/>
    </location>
</feature>
<dbReference type="Proteomes" id="UP001239522">
    <property type="component" value="Chromosome"/>
</dbReference>
<name>A0ABY9HSM8_9ACTN</name>
<keyword evidence="2" id="KW-0479">Metal-binding</keyword>
<gene>
    <name evidence="7" type="ORF">P8A18_30915</name>
</gene>
<feature type="region of interest" description="Disordered" evidence="6">
    <location>
        <begin position="190"/>
        <end position="211"/>
    </location>
</feature>
<evidence type="ECO:0000256" key="5">
    <source>
        <dbReference type="ARBA" id="ARBA00024029"/>
    </source>
</evidence>
<accession>A0ABY9HSM8</accession>
<feature type="compositionally biased region" description="Basic and acidic residues" evidence="6">
    <location>
        <begin position="11"/>
        <end position="35"/>
    </location>
</feature>
<comment type="cofactor">
    <cofactor evidence="1">
        <name>Zn(2+)</name>
        <dbReference type="ChEBI" id="CHEBI:29105"/>
    </cofactor>
</comment>
<evidence type="ECO:0000313" key="8">
    <source>
        <dbReference type="Proteomes" id="UP001239522"/>
    </source>
</evidence>
<evidence type="ECO:0000256" key="2">
    <source>
        <dbReference type="ARBA" id="ARBA00022723"/>
    </source>
</evidence>
<organism evidence="7 8">
    <name type="scientific">Streptomyces castrisilvae</name>
    <dbReference type="NCBI Taxonomy" id="3033811"/>
    <lineage>
        <taxon>Bacteria</taxon>
        <taxon>Bacillati</taxon>
        <taxon>Actinomycetota</taxon>
        <taxon>Actinomycetes</taxon>
        <taxon>Kitasatosporales</taxon>
        <taxon>Streptomycetaceae</taxon>
        <taxon>Streptomyces</taxon>
    </lineage>
</organism>
<comment type="similarity">
    <text evidence="5">Belongs to the creatininase superfamily.</text>
</comment>
<dbReference type="SUPFAM" id="SSF102215">
    <property type="entry name" value="Creatininase"/>
    <property type="match status" value="1"/>
</dbReference>
<feature type="region of interest" description="Disordered" evidence="6">
    <location>
        <begin position="1"/>
        <end position="35"/>
    </location>
</feature>
<dbReference type="EMBL" id="CP120997">
    <property type="protein sequence ID" value="WLQ37580.1"/>
    <property type="molecule type" value="Genomic_DNA"/>
</dbReference>
<sequence length="309" mass="33895">MHGADSSYTDGTHEDRPREDRPREDRPHEDVDSDVFRDTIAEMTWQEVERAADDGAVLLWAFGVIEQHGPHLPAGTDVYLPSAQLRGVRRELARRGVPALIMPPYYWGVNVVSGSFPASYNVRPEVMKALMADVLTGVLKDGFRHVFCFSGHGDALNNRTVHEGIRLGSQLTGLDISFVIDHRLAERLGLDPDDPHVSPTGAALPKSDTSATPAHIDVHAGDWETSQMLAAQPSLVRNDVRAGLRSTEYGPEDLAVWRKGYGHARVKTPLGYFGDPAAADAANGRRLLEQQVTNAADAIQVRLRLMGRA</sequence>
<keyword evidence="8" id="KW-1185">Reference proteome</keyword>
<evidence type="ECO:0000256" key="3">
    <source>
        <dbReference type="ARBA" id="ARBA00022801"/>
    </source>
</evidence>
<reference evidence="7 8" key="1">
    <citation type="submission" date="2023-03" db="EMBL/GenBank/DDBJ databases">
        <title>Isolation and description of six Streptomyces strains from soil environments, able to metabolize different microbial glucans.</title>
        <authorList>
            <person name="Widen T."/>
            <person name="Larsbrink J."/>
        </authorList>
    </citation>
    <scope>NUCLEOTIDE SEQUENCE [LARGE SCALE GENOMIC DNA]</scope>
    <source>
        <strain evidence="7 8">Mut1</strain>
    </source>
</reference>
<dbReference type="Pfam" id="PF02633">
    <property type="entry name" value="Creatininase"/>
    <property type="match status" value="1"/>
</dbReference>
<keyword evidence="4" id="KW-0862">Zinc</keyword>
<dbReference type="PANTHER" id="PTHR35005">
    <property type="entry name" value="3-DEHYDRO-SCYLLO-INOSOSE HYDROLASE"/>
    <property type="match status" value="1"/>
</dbReference>
<evidence type="ECO:0000256" key="4">
    <source>
        <dbReference type="ARBA" id="ARBA00022833"/>
    </source>
</evidence>
<keyword evidence="3" id="KW-0378">Hydrolase</keyword>
<evidence type="ECO:0000256" key="1">
    <source>
        <dbReference type="ARBA" id="ARBA00001947"/>
    </source>
</evidence>
<dbReference type="InterPro" id="IPR024087">
    <property type="entry name" value="Creatininase-like_sf"/>
</dbReference>
<dbReference type="PANTHER" id="PTHR35005:SF1">
    <property type="entry name" value="2-AMINO-5-FORMYLAMINO-6-RIBOSYLAMINOPYRIMIDIN-4(3H)-ONE 5'-MONOPHOSPHATE DEFORMYLASE"/>
    <property type="match status" value="1"/>
</dbReference>
<protein>
    <submittedName>
        <fullName evidence="7">Creatininase family protein</fullName>
    </submittedName>
</protein>
<dbReference type="RefSeq" id="WP_306059909.1">
    <property type="nucleotide sequence ID" value="NZ_CP120997.1"/>
</dbReference>
<dbReference type="InterPro" id="IPR003785">
    <property type="entry name" value="Creatininase/forma_Hydrolase"/>
</dbReference>